<feature type="region of interest" description="Disordered" evidence="1">
    <location>
        <begin position="397"/>
        <end position="419"/>
    </location>
</feature>
<comment type="caution">
    <text evidence="2">The sequence shown here is derived from an EMBL/GenBank/DDBJ whole genome shotgun (WGS) entry which is preliminary data.</text>
</comment>
<sequence length="419" mass="47940">MPKFNSSYTSSFYLSNVDQLQEENVEIDIADILQQLGVTLNAGKFIDDPIKSQSTKIVAERAVSLFIKRGIACFSYGIPNDDVNDLNDKRSDKEKEKEKEQKQKQKEKERKKKEKERQKALKKGIQIEDDDILLDMPTMIFVRGYIPLETQKKATEVQDDNKQTKQVHKEKGFQWGFINVIKSKNALEQASAGDAMFARAIQNPFFTQSSESQSQLQSQQCIQIQDKYYQRPPTHSSPFVFRQSQLVFVPINQITHVSLGIETPRFKLLIAQNPQTNNSISKLFPLNKVSSSSSLQPFVQNARLCQTIRYEQDVLSALPESKPGTRELNLQSTSRNDLSVLIDGLQTIRGKTFLCMETENEIRRINNLILKESGFHQQQNGKRNENEQEIMWEIDNPDDLFRSNSPVKQVAQNLSSGSN</sequence>
<gene>
    <name evidence="2" type="ORF">EZS28_011363</name>
</gene>
<evidence type="ECO:0000313" key="2">
    <source>
        <dbReference type="EMBL" id="KAA6393114.1"/>
    </source>
</evidence>
<dbReference type="Proteomes" id="UP000324800">
    <property type="component" value="Unassembled WGS sequence"/>
</dbReference>
<accession>A0A5J4WDP7</accession>
<organism evidence="2 3">
    <name type="scientific">Streblomastix strix</name>
    <dbReference type="NCBI Taxonomy" id="222440"/>
    <lineage>
        <taxon>Eukaryota</taxon>
        <taxon>Metamonada</taxon>
        <taxon>Preaxostyla</taxon>
        <taxon>Oxymonadida</taxon>
        <taxon>Streblomastigidae</taxon>
        <taxon>Streblomastix</taxon>
    </lineage>
</organism>
<feature type="compositionally biased region" description="Basic and acidic residues" evidence="1">
    <location>
        <begin position="86"/>
        <end position="108"/>
    </location>
</feature>
<name>A0A5J4WDP7_9EUKA</name>
<evidence type="ECO:0000256" key="1">
    <source>
        <dbReference type="SAM" id="MobiDB-lite"/>
    </source>
</evidence>
<reference evidence="2 3" key="1">
    <citation type="submission" date="2019-03" db="EMBL/GenBank/DDBJ databases">
        <title>Single cell metagenomics reveals metabolic interactions within the superorganism composed of flagellate Streblomastix strix and complex community of Bacteroidetes bacteria on its surface.</title>
        <authorList>
            <person name="Treitli S.C."/>
            <person name="Kolisko M."/>
            <person name="Husnik F."/>
            <person name="Keeling P."/>
            <person name="Hampl V."/>
        </authorList>
    </citation>
    <scope>NUCLEOTIDE SEQUENCE [LARGE SCALE GENOMIC DNA]</scope>
    <source>
        <strain evidence="2">ST1C</strain>
    </source>
</reference>
<dbReference type="EMBL" id="SNRW01002336">
    <property type="protein sequence ID" value="KAA6393114.1"/>
    <property type="molecule type" value="Genomic_DNA"/>
</dbReference>
<dbReference type="AlphaFoldDB" id="A0A5J4WDP7"/>
<proteinExistence type="predicted"/>
<evidence type="ECO:0000313" key="3">
    <source>
        <dbReference type="Proteomes" id="UP000324800"/>
    </source>
</evidence>
<feature type="region of interest" description="Disordered" evidence="1">
    <location>
        <begin position="84"/>
        <end position="117"/>
    </location>
</feature>
<protein>
    <submittedName>
        <fullName evidence="2">Uncharacterized protein</fullName>
    </submittedName>
</protein>
<feature type="compositionally biased region" description="Polar residues" evidence="1">
    <location>
        <begin position="402"/>
        <end position="419"/>
    </location>
</feature>